<name>A0A221W8W8_9PSEU</name>
<accession>A0A221W8W8</accession>
<dbReference type="AlphaFoldDB" id="A0A221W8W8"/>
<keyword evidence="2" id="KW-1185">Reference proteome</keyword>
<evidence type="ECO:0000313" key="1">
    <source>
        <dbReference type="EMBL" id="ASO22046.1"/>
    </source>
</evidence>
<gene>
    <name evidence="1" type="ORF">AHOG_22155</name>
</gene>
<dbReference type="EMBL" id="CP022521">
    <property type="protein sequence ID" value="ASO22046.1"/>
    <property type="molecule type" value="Genomic_DNA"/>
</dbReference>
<proteinExistence type="predicted"/>
<sequence>MNVTLSLTVIFVVWGGWLLVRREMPLVYGLPILLAGLFLGGTSWGVALIDITTDVVHGLINAVSQVVG</sequence>
<evidence type="ECO:0000313" key="2">
    <source>
        <dbReference type="Proteomes" id="UP000204221"/>
    </source>
</evidence>
<reference evidence="1 2" key="1">
    <citation type="submission" date="2017-07" db="EMBL/GenBank/DDBJ databases">
        <title>Complete genome sequence of Actinoalloteichus hoggarensis DSM 45943, type strain of Actinoalloteichus hoggarensis.</title>
        <authorList>
            <person name="Ruckert C."/>
            <person name="Nouioui I."/>
            <person name="Willmese J."/>
            <person name="van Wezel G."/>
            <person name="Klenk H.-P."/>
            <person name="Kalinowski J."/>
            <person name="Zotchev S.B."/>
        </authorList>
    </citation>
    <scope>NUCLEOTIDE SEQUENCE [LARGE SCALE GENOMIC DNA]</scope>
    <source>
        <strain evidence="1 2">DSM 45943</strain>
    </source>
</reference>
<organism evidence="1 2">
    <name type="scientific">Actinoalloteichus hoggarensis</name>
    <dbReference type="NCBI Taxonomy" id="1470176"/>
    <lineage>
        <taxon>Bacteria</taxon>
        <taxon>Bacillati</taxon>
        <taxon>Actinomycetota</taxon>
        <taxon>Actinomycetes</taxon>
        <taxon>Pseudonocardiales</taxon>
        <taxon>Pseudonocardiaceae</taxon>
        <taxon>Actinoalloteichus</taxon>
    </lineage>
</organism>
<dbReference type="OrthoDB" id="3695083at2"/>
<protein>
    <submittedName>
        <fullName evidence="1">Uncharacterized protein</fullName>
    </submittedName>
</protein>
<dbReference type="KEGG" id="ahg:AHOG_22155"/>
<dbReference type="Proteomes" id="UP000204221">
    <property type="component" value="Chromosome"/>
</dbReference>
<dbReference type="RefSeq" id="WP_093943084.1">
    <property type="nucleotide sequence ID" value="NZ_CP022521.1"/>
</dbReference>